<reference evidence="12 14" key="1">
    <citation type="journal article" date="2007" name="FEMS Microbiol. Lett.">
        <title>Sequence analysis of the 181-kb accessory plasmid pSmeSM11b, isolated from a dominant Sinorhizobium meliloti strain identified during a long-term field release experiment.</title>
        <authorList>
            <person name="Stiens M."/>
            <person name="Schneiker S."/>
            <person name="Puhler A."/>
            <person name="Schluter A."/>
        </authorList>
    </citation>
    <scope>NUCLEOTIDE SEQUENCE [LARGE SCALE GENOMIC DNA]</scope>
    <source>
        <strain evidence="12 14">SM11</strain>
        <plasmid evidence="12 14">pSmeSM11b</plasmid>
    </source>
</reference>
<protein>
    <recommendedName>
        <fullName evidence="1">RNA-directed DNA polymerase</fullName>
        <ecNumber evidence="1">2.7.7.49</ecNumber>
    </recommendedName>
</protein>
<keyword evidence="2" id="KW-0808">Transferase</keyword>
<reference evidence="13 14" key="2">
    <citation type="journal article" date="2011" name="J. Biotechnol.">
        <title>The complete genome sequence of the dominant Sinorhizobium meliloti field isolate SM11 extends the S. meliloti pan-genome.</title>
        <authorList>
            <person name="Schneiker-Bekel S."/>
            <person name="Wibberg D."/>
            <person name="Bekel T."/>
            <person name="Blom J."/>
            <person name="Linke B."/>
            <person name="Neuweger H."/>
            <person name="Stiens M."/>
            <person name="Vorholter F.J."/>
            <person name="Weidner S."/>
            <person name="Goesmann A."/>
            <person name="Puhler A."/>
            <person name="Schluter A."/>
        </authorList>
    </citation>
    <scope>NUCLEOTIDE SEQUENCE [LARGE SCALE GENOMIC DNA]</scope>
    <source>
        <strain evidence="14">SM11</strain>
        <plasmid evidence="14">pSmeSM11b</plasmid>
        <plasmid evidence="13 14">pSmeSM11c</plasmid>
        <plasmid evidence="13">SM11</plasmid>
    </source>
</reference>
<name>A4KVN1_SINMM</name>
<dbReference type="GO" id="GO:0003723">
    <property type="term" value="F:RNA binding"/>
    <property type="evidence" value="ECO:0007669"/>
    <property type="project" value="InterPro"/>
</dbReference>
<dbReference type="Pfam" id="PF08388">
    <property type="entry name" value="GIIM"/>
    <property type="match status" value="1"/>
</dbReference>
<proteinExistence type="inferred from homology"/>
<evidence type="ECO:0000256" key="1">
    <source>
        <dbReference type="ARBA" id="ARBA00012493"/>
    </source>
</evidence>
<evidence type="ECO:0000256" key="3">
    <source>
        <dbReference type="ARBA" id="ARBA00022695"/>
    </source>
</evidence>
<dbReference type="InterPro" id="IPR051083">
    <property type="entry name" value="GrpII_Intron_Splice-Mob/Def"/>
</dbReference>
<dbReference type="EC" id="2.7.7.49" evidence="1"/>
<dbReference type="NCBIfam" id="TIGR04416">
    <property type="entry name" value="group_II_RT_mat"/>
    <property type="match status" value="1"/>
</dbReference>
<geneLocation type="plasmid" evidence="13 14">
    <name>pSmeSM11c</name>
</geneLocation>
<geneLocation type="plasmid" evidence="12 14">
    <name>pSmeSM11b</name>
</geneLocation>
<evidence type="ECO:0000256" key="9">
    <source>
        <dbReference type="ARBA" id="ARBA00048173"/>
    </source>
</evidence>
<sequence length="490" mass="54594">MRKAEPRQLSLAIADSPSGSGIAELTDASERRSMLLHKARSRKTSGSATGAADTSQLLEEVASEANLATALLNVVRNKGAPGRDGQTVDMAEAKATSIIGRLRRELLNGKYRPGDVRRVWLPKAGGGRRGLGIPNIVDRVVQQAVLQVLEPIFEPVFHDSSHGFRPKRGAHTAIAEASKYLKEGYQTIVDLDLASFFDRVHHQRLLARIAQRVKDQRIITLINLMLKAAVVMPDGTRVAPQEGTPQGGPLSPLLSNIVLDELDRELARRRLRFVRYADDSNIFVRSERAGQRVMSSIRDFLERRMRLQVNEEKSGMRTPNEVHFLGFRFRCPKGEGGDVVVLLSRKAEQRLRAKVREMTPPTWGRSIASCIADVSRYLVGWMSHYRLCSPDAVQMLGVIDAHIRRRIRAIIVCQRKRPRFLFRHLISKGVSRKAAAGCAYCGKGRWAKSNRPGMTRAYPPAWFAGRLASLKTVWGELNHPPASAQLSLGF</sequence>
<gene>
    <name evidence="12" type="primary">orf126</name>
    <name evidence="13" type="ordered locus">SM11_pC1012</name>
</gene>
<dbReference type="GO" id="GO:0003964">
    <property type="term" value="F:RNA-directed DNA polymerase activity"/>
    <property type="evidence" value="ECO:0007669"/>
    <property type="project" value="UniProtKB-KW"/>
</dbReference>
<evidence type="ECO:0000313" key="13">
    <source>
        <dbReference type="EMBL" id="AEH82085.1"/>
    </source>
</evidence>
<feature type="region of interest" description="Disordered" evidence="10">
    <location>
        <begin position="1"/>
        <end position="22"/>
    </location>
</feature>
<evidence type="ECO:0000313" key="14">
    <source>
        <dbReference type="Proteomes" id="UP000009045"/>
    </source>
</evidence>
<keyword evidence="6 12" id="KW-0695">RNA-directed DNA polymerase</keyword>
<dbReference type="CDD" id="cd01651">
    <property type="entry name" value="RT_G2_intron"/>
    <property type="match status" value="1"/>
</dbReference>
<evidence type="ECO:0000256" key="4">
    <source>
        <dbReference type="ARBA" id="ARBA00022723"/>
    </source>
</evidence>
<dbReference type="KEGG" id="smx:SM11_pC1012"/>
<dbReference type="PATRIC" id="fig|707241.3.peg.4967"/>
<comment type="catalytic activity">
    <reaction evidence="9">
        <text>DNA(n) + a 2'-deoxyribonucleoside 5'-triphosphate = DNA(n+1) + diphosphate</text>
        <dbReference type="Rhea" id="RHEA:22508"/>
        <dbReference type="Rhea" id="RHEA-COMP:17339"/>
        <dbReference type="Rhea" id="RHEA-COMP:17340"/>
        <dbReference type="ChEBI" id="CHEBI:33019"/>
        <dbReference type="ChEBI" id="CHEBI:61560"/>
        <dbReference type="ChEBI" id="CHEBI:173112"/>
        <dbReference type="EC" id="2.7.7.49"/>
    </reaction>
</comment>
<dbReference type="InterPro" id="IPR000477">
    <property type="entry name" value="RT_dom"/>
</dbReference>
<dbReference type="PRINTS" id="PR00866">
    <property type="entry name" value="RNADNAPOLMS"/>
</dbReference>
<dbReference type="EMBL" id="CP001831">
    <property type="protein sequence ID" value="AEH82085.1"/>
    <property type="molecule type" value="Genomic_DNA"/>
</dbReference>
<dbReference type="AlphaFoldDB" id="A4KVN1"/>
<dbReference type="PANTHER" id="PTHR34047:SF8">
    <property type="entry name" value="PROTEIN YKFC"/>
    <property type="match status" value="1"/>
</dbReference>
<dbReference type="EMBL" id="EF066650">
    <property type="protein sequence ID" value="ABN47132.1"/>
    <property type="molecule type" value="Genomic_DNA"/>
</dbReference>
<organism evidence="12 14">
    <name type="scientific">Sinorhizobium meliloti (strain SM11)</name>
    <dbReference type="NCBI Taxonomy" id="707241"/>
    <lineage>
        <taxon>Bacteria</taxon>
        <taxon>Pseudomonadati</taxon>
        <taxon>Pseudomonadota</taxon>
        <taxon>Alphaproteobacteria</taxon>
        <taxon>Hyphomicrobiales</taxon>
        <taxon>Rhizobiaceae</taxon>
        <taxon>Sinorhizobium/Ensifer group</taxon>
        <taxon>Sinorhizobium</taxon>
    </lineage>
</organism>
<dbReference type="SUPFAM" id="SSF56672">
    <property type="entry name" value="DNA/RNA polymerases"/>
    <property type="match status" value="1"/>
</dbReference>
<keyword evidence="3" id="KW-0548">Nucleotidyltransferase</keyword>
<keyword evidence="7" id="KW-0051">Antiviral defense</keyword>
<dbReference type="PROSITE" id="PS50878">
    <property type="entry name" value="RT_POL"/>
    <property type="match status" value="1"/>
</dbReference>
<keyword evidence="4" id="KW-0479">Metal-binding</keyword>
<dbReference type="Pfam" id="PF00078">
    <property type="entry name" value="RVT_1"/>
    <property type="match status" value="1"/>
</dbReference>
<dbReference type="GO" id="GO:0051607">
    <property type="term" value="P:defense response to virus"/>
    <property type="evidence" value="ECO:0007669"/>
    <property type="project" value="UniProtKB-KW"/>
</dbReference>
<evidence type="ECO:0000256" key="7">
    <source>
        <dbReference type="ARBA" id="ARBA00023118"/>
    </source>
</evidence>
<evidence type="ECO:0000256" key="6">
    <source>
        <dbReference type="ARBA" id="ARBA00022918"/>
    </source>
</evidence>
<dbReference type="PANTHER" id="PTHR34047">
    <property type="entry name" value="NUCLEAR INTRON MATURASE 1, MITOCHONDRIAL-RELATED"/>
    <property type="match status" value="1"/>
</dbReference>
<dbReference type="InterPro" id="IPR000123">
    <property type="entry name" value="Reverse_transcriptase_msDNA"/>
</dbReference>
<keyword evidence="5" id="KW-0460">Magnesium</keyword>
<evidence type="ECO:0000259" key="11">
    <source>
        <dbReference type="PROSITE" id="PS50878"/>
    </source>
</evidence>
<dbReference type="GO" id="GO:0046872">
    <property type="term" value="F:metal ion binding"/>
    <property type="evidence" value="ECO:0007669"/>
    <property type="project" value="UniProtKB-KW"/>
</dbReference>
<dbReference type="RefSeq" id="WP_012477320.1">
    <property type="nucleotide sequence ID" value="NC_017327.1"/>
</dbReference>
<evidence type="ECO:0000313" key="12">
    <source>
        <dbReference type="EMBL" id="ABN47132.1"/>
    </source>
</evidence>
<accession>A4KVN1</accession>
<comment type="similarity">
    <text evidence="8">Belongs to the bacterial reverse transcriptase family.</text>
</comment>
<evidence type="ECO:0000256" key="5">
    <source>
        <dbReference type="ARBA" id="ARBA00022842"/>
    </source>
</evidence>
<accession>F7XEW0</accession>
<evidence type="ECO:0000256" key="10">
    <source>
        <dbReference type="SAM" id="MobiDB-lite"/>
    </source>
</evidence>
<keyword evidence="12" id="KW-0614">Plasmid</keyword>
<dbReference type="InterPro" id="IPR030931">
    <property type="entry name" value="Group_II_RT_mat"/>
</dbReference>
<dbReference type="Proteomes" id="UP000009045">
    <property type="component" value="Plasmid pSmeSM11c"/>
</dbReference>
<evidence type="ECO:0000256" key="2">
    <source>
        <dbReference type="ARBA" id="ARBA00022679"/>
    </source>
</evidence>
<feature type="domain" description="Reverse transcriptase" evidence="11">
    <location>
        <begin position="102"/>
        <end position="329"/>
    </location>
</feature>
<dbReference type="Proteomes" id="UP000009045">
    <property type="component" value="Plasmid pSmeSM11b"/>
</dbReference>
<dbReference type="InterPro" id="IPR013597">
    <property type="entry name" value="Mat_intron_G2"/>
</dbReference>
<dbReference type="HOGENOM" id="CLU_013584_2_1_5"/>
<dbReference type="InterPro" id="IPR043502">
    <property type="entry name" value="DNA/RNA_pol_sf"/>
</dbReference>
<evidence type="ECO:0000256" key="8">
    <source>
        <dbReference type="ARBA" id="ARBA00034120"/>
    </source>
</evidence>